<dbReference type="EMBL" id="JACHWS010000002">
    <property type="protein sequence ID" value="MBB3037638.1"/>
    <property type="molecule type" value="Genomic_DNA"/>
</dbReference>
<dbReference type="InterPro" id="IPR027961">
    <property type="entry name" value="DUF4442"/>
</dbReference>
<dbReference type="RefSeq" id="WP_064441054.1">
    <property type="nucleotide sequence ID" value="NZ_BDDI01000011.1"/>
</dbReference>
<dbReference type="SUPFAM" id="SSF54637">
    <property type="entry name" value="Thioesterase/thiol ester dehydrase-isomerase"/>
    <property type="match status" value="1"/>
</dbReference>
<dbReference type="Gene3D" id="3.10.129.10">
    <property type="entry name" value="Hotdog Thioesterase"/>
    <property type="match status" value="1"/>
</dbReference>
<sequence>MNTSNQSSQRNAEPRALGLWRRFGGNRIGRLAFSAGVWAKAPYFVTVVPVVRSAEPGRVVMTSPKWPGVHNHIGTFHAIAMCNIAEAAMGVLMEVTVPPSHQWIPKGMAVDYLAKAPSSLTATATIEPIDFGTISDGTDVVVTVSITDKNGNEVVNARITTWVRPKN</sequence>
<protein>
    <submittedName>
        <fullName evidence="1">Acyl-coenzyme A thioesterase PaaI-like protein</fullName>
    </submittedName>
</protein>
<proteinExistence type="predicted"/>
<reference evidence="1 2" key="1">
    <citation type="submission" date="2020-08" db="EMBL/GenBank/DDBJ databases">
        <title>Sequencing the genomes of 1000 actinobacteria strains.</title>
        <authorList>
            <person name="Klenk H.-P."/>
        </authorList>
    </citation>
    <scope>NUCLEOTIDE SEQUENCE [LARGE SCALE GENOMIC DNA]</scope>
    <source>
        <strain evidence="1 2">DSM 45258</strain>
    </source>
</reference>
<accession>A0A839RN71</accession>
<dbReference type="CDD" id="cd03443">
    <property type="entry name" value="PaaI_thioesterase"/>
    <property type="match status" value="1"/>
</dbReference>
<dbReference type="Proteomes" id="UP000567922">
    <property type="component" value="Unassembled WGS sequence"/>
</dbReference>
<gene>
    <name evidence="1" type="ORF">FHU29_002087</name>
</gene>
<dbReference type="InterPro" id="IPR029069">
    <property type="entry name" value="HotDog_dom_sf"/>
</dbReference>
<name>A0A839RN71_9ACTN</name>
<dbReference type="AlphaFoldDB" id="A0A839RN71"/>
<evidence type="ECO:0000313" key="2">
    <source>
        <dbReference type="Proteomes" id="UP000567922"/>
    </source>
</evidence>
<evidence type="ECO:0000313" key="1">
    <source>
        <dbReference type="EMBL" id="MBB3037638.1"/>
    </source>
</evidence>
<organism evidence="1 2">
    <name type="scientific">Hoyosella altamirensis</name>
    <dbReference type="NCBI Taxonomy" id="616997"/>
    <lineage>
        <taxon>Bacteria</taxon>
        <taxon>Bacillati</taxon>
        <taxon>Actinomycetota</taxon>
        <taxon>Actinomycetes</taxon>
        <taxon>Mycobacteriales</taxon>
        <taxon>Hoyosellaceae</taxon>
        <taxon>Hoyosella</taxon>
    </lineage>
</organism>
<comment type="caution">
    <text evidence="1">The sequence shown here is derived from an EMBL/GenBank/DDBJ whole genome shotgun (WGS) entry which is preliminary data.</text>
</comment>
<keyword evidence="2" id="KW-1185">Reference proteome</keyword>
<dbReference type="Pfam" id="PF14539">
    <property type="entry name" value="DUF4442"/>
    <property type="match status" value="1"/>
</dbReference>